<dbReference type="InterPro" id="IPR027417">
    <property type="entry name" value="P-loop_NTPase"/>
</dbReference>
<dbReference type="SUPFAM" id="SSF52540">
    <property type="entry name" value="P-loop containing nucleoside triphosphate hydrolases"/>
    <property type="match status" value="1"/>
</dbReference>
<dbReference type="SUPFAM" id="SSF89550">
    <property type="entry name" value="PHP domain-like"/>
    <property type="match status" value="1"/>
</dbReference>
<dbReference type="GO" id="GO:0006302">
    <property type="term" value="P:double-strand break repair"/>
    <property type="evidence" value="ECO:0007669"/>
    <property type="project" value="TreeGrafter"/>
</dbReference>
<sequence length="857" mass="95223">MQAYVAAGVDGIVVTDHNSHDGIEPARQALEDLLRVDPYMRPFVIFPGVELTVTGGIHILGVFDPGCDAEIVNQALAVCRYTGTRGESDETANMTVIDAAAELVALGGLCIPAHADQARGVFGMDQRELTALATLPHVLAVEVVDDAEVGTANRLGWIPVLGSDAHHLTTDSCPEEHEAKAPGTHLTLIKAEALDLEGLRLALTEPSESVRRCRSSYEDLNTTDHGHIDRVQVMRGEVIEEYRFGPWMNCLIGGRGVGKSTLIELLRLALGRSHELEGSVAEDLRRFHPDSDPSERWWDDETQIVVEYVKDQQLLRVTWSGLEPDRPDLELWTGNSWEKQSGRAVDRAPIRVFSQKQIYELATSPQSFLTILDDMPAIQRNEWDEGYEELQLRFKAERNKLRQLLAETEKADRIRGQLEEVQGRLRHLAQLRASDQYQELEVTEARTRDATTAEQQALNIEQRLITDASTLRELVTDPLRVGEFVARAATFASAADLLEQAAAVLSAGRDAWEGQNTTSAWQERIAELNTWLGEQGGSSKISAERTRADRQREAELEAELREVESSEDRRQQQQAVIDGIMDEITLKRQQLYARRRDYTAQLSTSPDSPTKVEVHHQGDIENLGEGLRALLNCPESFESAFSKDGIAAALLRQQPKNPLFPAEVEKFKQALIELVEAGSDSDIGRSIRVDARFYNRLANADTFDLVTDIMLWFPEDHVSVRYRPREGGDLIAVDRGSPGQKTAALLTVILQMGADPLVLDQPEDDLENKLIRHLAVETLKNIKSRRQLIVSTHNANIVVTSAAENILVLQHGDLVPEIEAKGTLQTAGVKAKVCEILEGGEEAITTRYRRLIGPVSA</sequence>
<feature type="domain" description="ATPase AAA-type core" evidence="2">
    <location>
        <begin position="689"/>
        <end position="798"/>
    </location>
</feature>
<dbReference type="EMBL" id="WLZY01000015">
    <property type="protein sequence ID" value="NDL60835.1"/>
    <property type="molecule type" value="Genomic_DNA"/>
</dbReference>
<gene>
    <name evidence="3" type="ORF">F7O44_27540</name>
</gene>
<proteinExistence type="predicted"/>
<evidence type="ECO:0000313" key="4">
    <source>
        <dbReference type="Proteomes" id="UP000460435"/>
    </source>
</evidence>
<organism evidence="3 4">
    <name type="scientific">Phytoactinopolyspora mesophila</name>
    <dbReference type="NCBI Taxonomy" id="2650750"/>
    <lineage>
        <taxon>Bacteria</taxon>
        <taxon>Bacillati</taxon>
        <taxon>Actinomycetota</taxon>
        <taxon>Actinomycetes</taxon>
        <taxon>Jiangellales</taxon>
        <taxon>Jiangellaceae</taxon>
        <taxon>Phytoactinopolyspora</taxon>
    </lineage>
</organism>
<reference evidence="3 4" key="1">
    <citation type="submission" date="2019-11" db="EMBL/GenBank/DDBJ databases">
        <authorList>
            <person name="Li X.-J."/>
            <person name="Feng X.-M."/>
        </authorList>
    </citation>
    <scope>NUCLEOTIDE SEQUENCE [LARGE SCALE GENOMIC DNA]</scope>
    <source>
        <strain evidence="3 4">XMNu-373</strain>
    </source>
</reference>
<dbReference type="NCBIfam" id="NF045780">
    <property type="entry name" value="TrlF_fam_ATP"/>
    <property type="match status" value="1"/>
</dbReference>
<dbReference type="GO" id="GO:0000731">
    <property type="term" value="P:DNA synthesis involved in DNA repair"/>
    <property type="evidence" value="ECO:0007669"/>
    <property type="project" value="TreeGrafter"/>
</dbReference>
<dbReference type="Gene3D" id="3.40.50.300">
    <property type="entry name" value="P-loop containing nucleotide triphosphate hydrolases"/>
    <property type="match status" value="2"/>
</dbReference>
<dbReference type="GO" id="GO:0005524">
    <property type="term" value="F:ATP binding"/>
    <property type="evidence" value="ECO:0007669"/>
    <property type="project" value="InterPro"/>
</dbReference>
<evidence type="ECO:0000256" key="1">
    <source>
        <dbReference type="ARBA" id="ARBA00023236"/>
    </source>
</evidence>
<dbReference type="GO" id="GO:0016887">
    <property type="term" value="F:ATP hydrolysis activity"/>
    <property type="evidence" value="ECO:0007669"/>
    <property type="project" value="InterPro"/>
</dbReference>
<protein>
    <submittedName>
        <fullName evidence="3">AAA family ATPase</fullName>
    </submittedName>
</protein>
<keyword evidence="1" id="KW-0227">DNA damage</keyword>
<accession>A0A7K3MBY9</accession>
<evidence type="ECO:0000259" key="2">
    <source>
        <dbReference type="Pfam" id="PF13304"/>
    </source>
</evidence>
<name>A0A7K3MBY9_9ACTN</name>
<dbReference type="Pfam" id="PF13304">
    <property type="entry name" value="AAA_21"/>
    <property type="match status" value="1"/>
</dbReference>
<evidence type="ECO:0000313" key="3">
    <source>
        <dbReference type="EMBL" id="NDL60835.1"/>
    </source>
</evidence>
<keyword evidence="4" id="KW-1185">Reference proteome</keyword>
<dbReference type="PANTHER" id="PTHR32182:SF22">
    <property type="entry name" value="ATP-DEPENDENT ENDONUCLEASE, OLD FAMILY-RELATED"/>
    <property type="match status" value="1"/>
</dbReference>
<dbReference type="InterPro" id="IPR054787">
    <property type="entry name" value="TrlF_ATPase"/>
</dbReference>
<dbReference type="PANTHER" id="PTHR32182">
    <property type="entry name" value="DNA REPLICATION AND REPAIR PROTEIN RECF"/>
    <property type="match status" value="1"/>
</dbReference>
<dbReference type="AlphaFoldDB" id="A0A7K3MBY9"/>
<dbReference type="InterPro" id="IPR016195">
    <property type="entry name" value="Pol/histidinol_Pase-like"/>
</dbReference>
<dbReference type="GO" id="GO:0009432">
    <property type="term" value="P:SOS response"/>
    <property type="evidence" value="ECO:0007669"/>
    <property type="project" value="UniProtKB-KW"/>
</dbReference>
<keyword evidence="1" id="KW-0742">SOS response</keyword>
<comment type="caution">
    <text evidence="3">The sequence shown here is derived from an EMBL/GenBank/DDBJ whole genome shotgun (WGS) entry which is preliminary data.</text>
</comment>
<dbReference type="InterPro" id="IPR003959">
    <property type="entry name" value="ATPase_AAA_core"/>
</dbReference>
<dbReference type="Gene3D" id="3.20.20.140">
    <property type="entry name" value="Metal-dependent hydrolases"/>
    <property type="match status" value="1"/>
</dbReference>
<dbReference type="Proteomes" id="UP000460435">
    <property type="component" value="Unassembled WGS sequence"/>
</dbReference>